<dbReference type="AlphaFoldDB" id="A0A8S1ISK2"/>
<accession>A0A8S1ISK2</accession>
<name>A0A8S1ISK2_9CHLO</name>
<organism evidence="2 3">
    <name type="scientific">Ostreobium quekettii</name>
    <dbReference type="NCBI Taxonomy" id="121088"/>
    <lineage>
        <taxon>Eukaryota</taxon>
        <taxon>Viridiplantae</taxon>
        <taxon>Chlorophyta</taxon>
        <taxon>core chlorophytes</taxon>
        <taxon>Ulvophyceae</taxon>
        <taxon>TCBD clade</taxon>
        <taxon>Bryopsidales</taxon>
        <taxon>Ostreobineae</taxon>
        <taxon>Ostreobiaceae</taxon>
        <taxon>Ostreobium</taxon>
    </lineage>
</organism>
<evidence type="ECO:0000256" key="1">
    <source>
        <dbReference type="SAM" id="MobiDB-lite"/>
    </source>
</evidence>
<dbReference type="EMBL" id="CAJHUC010000720">
    <property type="protein sequence ID" value="CAD7697849.1"/>
    <property type="molecule type" value="Genomic_DNA"/>
</dbReference>
<feature type="region of interest" description="Disordered" evidence="1">
    <location>
        <begin position="1"/>
        <end position="63"/>
    </location>
</feature>
<dbReference type="Proteomes" id="UP000708148">
    <property type="component" value="Unassembled WGS sequence"/>
</dbReference>
<dbReference type="Gene3D" id="2.30.30.240">
    <property type="entry name" value="PRC-barrel domain"/>
    <property type="match status" value="1"/>
</dbReference>
<reference evidence="2" key="1">
    <citation type="submission" date="2020-12" db="EMBL/GenBank/DDBJ databases">
        <authorList>
            <person name="Iha C."/>
        </authorList>
    </citation>
    <scope>NUCLEOTIDE SEQUENCE</scope>
</reference>
<evidence type="ECO:0000313" key="3">
    <source>
        <dbReference type="Proteomes" id="UP000708148"/>
    </source>
</evidence>
<proteinExistence type="predicted"/>
<gene>
    <name evidence="2" type="ORF">OSTQU699_LOCUS3210</name>
</gene>
<evidence type="ECO:0000313" key="2">
    <source>
        <dbReference type="EMBL" id="CAD7697849.1"/>
    </source>
</evidence>
<dbReference type="OrthoDB" id="2779at2759"/>
<keyword evidence="3" id="KW-1185">Reference proteome</keyword>
<comment type="caution">
    <text evidence="2">The sequence shown here is derived from an EMBL/GenBank/DDBJ whole genome shotgun (WGS) entry which is preliminary data.</text>
</comment>
<protein>
    <submittedName>
        <fullName evidence="2">Uncharacterized protein</fullName>
    </submittedName>
</protein>
<feature type="compositionally biased region" description="Low complexity" evidence="1">
    <location>
        <begin position="38"/>
        <end position="52"/>
    </location>
</feature>
<sequence>MPALGAPLDVAPPRPAPQTTSRARQHGAQPIVERRRQSAAVTAAAGRASVGGAKKKSPQNPLRGVPLKQALALQLGGDARNLIGWRVIEQQDSRPVGVVDEVLSFDDGGNVQQTYLKVIDEPAVSHLIPLVPDIVTGVHLRTKQVMLDAPEGLLDLGSVTAIIDELRQELEQYSGAPAGSTAEKMGIKCLPGAKQLENVGRGDLVALIRKAGGFAEVAYRLGWKPHRKPPGYWEDVKMLDQELTYFIAGSWLEEKNQEGEIVYRNQDMFSSPLEGMLPTALPIGIDHRRQRGCRWICQSCLK</sequence>